<dbReference type="InterPro" id="IPR021139">
    <property type="entry name" value="NYN"/>
</dbReference>
<keyword evidence="3" id="KW-1185">Reference proteome</keyword>
<comment type="caution">
    <text evidence="2">The sequence shown here is derived from an EMBL/GenBank/DDBJ whole genome shotgun (WGS) entry which is preliminary data.</text>
</comment>
<protein>
    <submittedName>
        <fullName evidence="2">NYN domain-containing protein</fullName>
    </submittedName>
</protein>
<evidence type="ECO:0000313" key="2">
    <source>
        <dbReference type="EMBL" id="NAS24766.1"/>
    </source>
</evidence>
<dbReference type="AlphaFoldDB" id="A0A7C9J4X9"/>
<dbReference type="Proteomes" id="UP000479526">
    <property type="component" value="Unassembled WGS sequence"/>
</dbReference>
<feature type="domain" description="NYN" evidence="1">
    <location>
        <begin position="4"/>
        <end position="169"/>
    </location>
</feature>
<organism evidence="2 3">
    <name type="scientific">Herbidospora solisilvae</name>
    <dbReference type="NCBI Taxonomy" id="2696284"/>
    <lineage>
        <taxon>Bacteria</taxon>
        <taxon>Bacillati</taxon>
        <taxon>Actinomycetota</taxon>
        <taxon>Actinomycetes</taxon>
        <taxon>Streptosporangiales</taxon>
        <taxon>Streptosporangiaceae</taxon>
        <taxon>Herbidospora</taxon>
    </lineage>
</organism>
<sequence length="208" mass="23727">MPDRVILFLDYQNVYKGARETFHEPSLAPGRDGQIDPLRLGTWLIENSRYERELTEVRIYRGRPSASRDPKGHSAFSRQRDAWERDPRVTCVFSDLRYPRGWPDRCAPGAKPQEKGVDVALAIDYVRLALQDRYDVGILMSTDTDLKPAIATVAELRSSGGPRVEVAGWKGPGAKRPLLLPEVTIWCHWLDKSCYEVVRDPTRYNAPF</sequence>
<gene>
    <name evidence="2" type="ORF">GT755_24140</name>
</gene>
<dbReference type="EMBL" id="WXEW01000007">
    <property type="protein sequence ID" value="NAS24766.1"/>
    <property type="molecule type" value="Genomic_DNA"/>
</dbReference>
<dbReference type="RefSeq" id="WP_161481907.1">
    <property type="nucleotide sequence ID" value="NZ_WXEW01000007.1"/>
</dbReference>
<evidence type="ECO:0000259" key="1">
    <source>
        <dbReference type="Pfam" id="PF01936"/>
    </source>
</evidence>
<accession>A0A7C9J4X9</accession>
<dbReference type="Pfam" id="PF01936">
    <property type="entry name" value="NYN"/>
    <property type="match status" value="1"/>
</dbReference>
<reference evidence="2 3" key="1">
    <citation type="submission" date="2020-01" db="EMBL/GenBank/DDBJ databases">
        <title>Herbidospora sp. NEAU-GS84 nov., a novel actinomycete isolated from soil.</title>
        <authorList>
            <person name="Han L."/>
        </authorList>
    </citation>
    <scope>NUCLEOTIDE SEQUENCE [LARGE SCALE GENOMIC DNA]</scope>
    <source>
        <strain evidence="2 3">NEAU-GS84</strain>
    </source>
</reference>
<proteinExistence type="predicted"/>
<name>A0A7C9J4X9_9ACTN</name>
<evidence type="ECO:0000313" key="3">
    <source>
        <dbReference type="Proteomes" id="UP000479526"/>
    </source>
</evidence>
<dbReference type="Gene3D" id="3.40.50.1010">
    <property type="entry name" value="5'-nuclease"/>
    <property type="match status" value="1"/>
</dbReference>
<dbReference type="GO" id="GO:0004540">
    <property type="term" value="F:RNA nuclease activity"/>
    <property type="evidence" value="ECO:0007669"/>
    <property type="project" value="InterPro"/>
</dbReference>